<accession>A0A0D9ZUK6</accession>
<evidence type="ECO:0000313" key="2">
    <source>
        <dbReference type="Proteomes" id="UP000026961"/>
    </source>
</evidence>
<dbReference type="Gramene" id="OGLUM05G04170.1">
    <property type="protein sequence ID" value="OGLUM05G04170.1"/>
    <property type="gene ID" value="OGLUM05G04170"/>
</dbReference>
<dbReference type="InterPro" id="IPR009003">
    <property type="entry name" value="Peptidase_S1_PA"/>
</dbReference>
<dbReference type="STRING" id="40148.A0A0D9ZUK6"/>
<dbReference type="AlphaFoldDB" id="A0A0D9ZUK6"/>
<dbReference type="PANTHER" id="PTHR47389:SF5">
    <property type="entry name" value="OS09G0436700 PROTEIN"/>
    <property type="match status" value="1"/>
</dbReference>
<reference evidence="1" key="1">
    <citation type="submission" date="2015-04" db="UniProtKB">
        <authorList>
            <consortium name="EnsemblPlants"/>
        </authorList>
    </citation>
    <scope>IDENTIFICATION</scope>
</reference>
<proteinExistence type="predicted"/>
<organism evidence="1">
    <name type="scientific">Oryza glumipatula</name>
    <dbReference type="NCBI Taxonomy" id="40148"/>
    <lineage>
        <taxon>Eukaryota</taxon>
        <taxon>Viridiplantae</taxon>
        <taxon>Streptophyta</taxon>
        <taxon>Embryophyta</taxon>
        <taxon>Tracheophyta</taxon>
        <taxon>Spermatophyta</taxon>
        <taxon>Magnoliopsida</taxon>
        <taxon>Liliopsida</taxon>
        <taxon>Poales</taxon>
        <taxon>Poaceae</taxon>
        <taxon>BOP clade</taxon>
        <taxon>Oryzoideae</taxon>
        <taxon>Oryzeae</taxon>
        <taxon>Oryzinae</taxon>
        <taxon>Oryza</taxon>
    </lineage>
</organism>
<keyword evidence="2" id="KW-1185">Reference proteome</keyword>
<name>A0A0D9ZUK6_9ORYZ</name>
<evidence type="ECO:0000313" key="1">
    <source>
        <dbReference type="EnsemblPlants" id="OGLUM05G04170.1"/>
    </source>
</evidence>
<dbReference type="Pfam" id="PF13365">
    <property type="entry name" value="Trypsin_2"/>
    <property type="match status" value="1"/>
</dbReference>
<dbReference type="Proteomes" id="UP000026961">
    <property type="component" value="Chromosome 5"/>
</dbReference>
<reference evidence="1" key="2">
    <citation type="submission" date="2018-05" db="EMBL/GenBank/DDBJ databases">
        <title>OgluRS3 (Oryza glumaepatula Reference Sequence Version 3).</title>
        <authorList>
            <person name="Zhang J."/>
            <person name="Kudrna D."/>
            <person name="Lee S."/>
            <person name="Talag J."/>
            <person name="Welchert J."/>
            <person name="Wing R.A."/>
        </authorList>
    </citation>
    <scope>NUCLEOTIDE SEQUENCE [LARGE SCALE GENOMIC DNA]</scope>
</reference>
<dbReference type="InterPro" id="IPR036034">
    <property type="entry name" value="PDZ_sf"/>
</dbReference>
<protein>
    <recommendedName>
        <fullName evidence="3">PDZ domain-containing protein</fullName>
    </recommendedName>
</protein>
<dbReference type="EnsemblPlants" id="OGLUM05G04170.1">
    <property type="protein sequence ID" value="OGLUM05G04170.1"/>
    <property type="gene ID" value="OGLUM05G04170"/>
</dbReference>
<dbReference type="Gene3D" id="2.30.42.10">
    <property type="match status" value="1"/>
</dbReference>
<evidence type="ECO:0008006" key="3">
    <source>
        <dbReference type="Google" id="ProtNLM"/>
    </source>
</evidence>
<dbReference type="PANTHER" id="PTHR47389">
    <property type="entry name" value="OS09G0436400 PROTEIN"/>
    <property type="match status" value="1"/>
</dbReference>
<dbReference type="SUPFAM" id="SSF50494">
    <property type="entry name" value="Trypsin-like serine proteases"/>
    <property type="match status" value="1"/>
</dbReference>
<sequence>MVRKAARSIVGISSFKPDGEGIAQCTGIVVRWNEITRMATIVTCSAAVCVNGALAHPEPKGTSCFSIYSCINDPWSAAIVAEDNYRSAAAAVADDPWSTAVAADNSWNAAVVAADNNSWSTVVALLIRFPNRAIGEGRLLFFNAHYRIALLEVLADYPLQPANFGSSPRFGQQGFALARDDESYLIARRGTVLCQEPPRYLKYRHWLSLGCELAPCGMGGSVINEHGDVIGMTVSHSPNPYMLSISIMRTCIEMWTNFSRVARPIHGMNLRAVELLDISYQEDIELEYGINDGFIVNMVSNGSSAERLGISEGDIIVSYGGQHDFTLHKFEHFLLSLCWGFLMSIDSTWRVNFEDFLMRMNRSAYIYAVPRKKGFFKQQDHHAMPYALLFLFDVLVHTIRNCPR</sequence>
<dbReference type="SUPFAM" id="SSF50156">
    <property type="entry name" value="PDZ domain-like"/>
    <property type="match status" value="1"/>
</dbReference>